<feature type="compositionally biased region" description="Basic and acidic residues" evidence="1">
    <location>
        <begin position="461"/>
        <end position="471"/>
    </location>
</feature>
<dbReference type="RefSeq" id="XP_007328453.1">
    <property type="nucleotide sequence ID" value="XM_007328391.1"/>
</dbReference>
<reference evidence="3" key="1">
    <citation type="journal article" date="2012" name="Proc. Natl. Acad. Sci. U.S.A.">
        <title>Genome sequence of the button mushroom Agaricus bisporus reveals mechanisms governing adaptation to a humic-rich ecological niche.</title>
        <authorList>
            <person name="Morin E."/>
            <person name="Kohler A."/>
            <person name="Baker A.R."/>
            <person name="Foulongne-Oriol M."/>
            <person name="Lombard V."/>
            <person name="Nagy L.G."/>
            <person name="Ohm R.A."/>
            <person name="Patyshakuliyeva A."/>
            <person name="Brun A."/>
            <person name="Aerts A.L."/>
            <person name="Bailey A.M."/>
            <person name="Billette C."/>
            <person name="Coutinho P.M."/>
            <person name="Deakin G."/>
            <person name="Doddapaneni H."/>
            <person name="Floudas D."/>
            <person name="Grimwood J."/>
            <person name="Hilden K."/>
            <person name="Kuees U."/>
            <person name="LaButti K.M."/>
            <person name="Lapidus A."/>
            <person name="Lindquist E.A."/>
            <person name="Lucas S.M."/>
            <person name="Murat C."/>
            <person name="Riley R.W."/>
            <person name="Salamov A.A."/>
            <person name="Schmutz J."/>
            <person name="Subramanian V."/>
            <person name="Woesten H.A.B."/>
            <person name="Xu J."/>
            <person name="Eastwood D.C."/>
            <person name="Foster G.D."/>
            <person name="Sonnenberg A.S."/>
            <person name="Cullen D."/>
            <person name="de Vries R.P."/>
            <person name="Lundell T."/>
            <person name="Hibbett D.S."/>
            <person name="Henrissat B."/>
            <person name="Burton K.S."/>
            <person name="Kerrigan R.W."/>
            <person name="Challen M.P."/>
            <person name="Grigoriev I.V."/>
            <person name="Martin F."/>
        </authorList>
    </citation>
    <scope>NUCLEOTIDE SEQUENCE [LARGE SCALE GENOMIC DNA]</scope>
    <source>
        <strain evidence="3">JB137-S8 / ATCC MYA-4627 / FGSC 10392</strain>
    </source>
</reference>
<sequence length="521" mass="59815">MPKAPGAWNDASREESWGPSAYQTPANQPFRLRTATWSHGIESGESLHRSKHAYKAQSDAGSQPREPPHHQLTEPGVNSTETGAKDIGNIHTEEARTQSRTGTDQAEVTGGYDPRNAEIPRRMTVTLEEKLRAMWRVAEIESKLRQQYILEQAEEIAHKSYKLTGMKEDHESVAYTNVLLANVGQLIETYKQKLPTTRHIPVETHQPRPVHPPGLHSQWPATDEKAITYCNWKSLKKGKKRALIPHRDNTEDDDRLTFDVNYGLPAVNYSSPAIEMANAQLFEPKQDKETEETYQRRVAAQKRWQDWEPDHRHLNLQEEMETAEHPHQTRTKQAYVPQTHHQRSSSSSNYKPEQSEEETQPRQELSPQHHVGVRFHGVNDHGSRIKQEDDSSLRRGQSKGQVLARTRLAILPIDDSSKGKWRRDTPPHMGTRKEAAPQYKTEQSARKPREEIETDEEIEDQPLRRNNDRKRCLPMIQRQPLPRNHVHGSPPPTRKAMGGFTFCNYQDMEVEQRTDAANTAI</sequence>
<feature type="region of interest" description="Disordered" evidence="1">
    <location>
        <begin position="1"/>
        <end position="116"/>
    </location>
</feature>
<dbReference type="AlphaFoldDB" id="K5WZA3"/>
<feature type="region of interest" description="Disordered" evidence="1">
    <location>
        <begin position="321"/>
        <end position="472"/>
    </location>
</feature>
<protein>
    <submittedName>
        <fullName evidence="2">Uncharacterized protein</fullName>
    </submittedName>
</protein>
<proteinExistence type="predicted"/>
<dbReference type="Proteomes" id="UP000008493">
    <property type="component" value="Unassembled WGS sequence"/>
</dbReference>
<dbReference type="EMBL" id="JH971388">
    <property type="protein sequence ID" value="EKM80871.1"/>
    <property type="molecule type" value="Genomic_DNA"/>
</dbReference>
<feature type="compositionally biased region" description="Basic and acidic residues" evidence="1">
    <location>
        <begin position="377"/>
        <end position="393"/>
    </location>
</feature>
<dbReference type="InParanoid" id="K5WZA3"/>
<gene>
    <name evidence="2" type="ORF">AGABI1DRAFT_126919</name>
</gene>
<name>K5WZA3_AGABU</name>
<feature type="compositionally biased region" description="Basic and acidic residues" evidence="1">
    <location>
        <begin position="415"/>
        <end position="435"/>
    </location>
</feature>
<dbReference type="HOGENOM" id="CLU_522697_0_0_1"/>
<evidence type="ECO:0000313" key="2">
    <source>
        <dbReference type="EMBL" id="EKM80871.1"/>
    </source>
</evidence>
<evidence type="ECO:0000313" key="3">
    <source>
        <dbReference type="Proteomes" id="UP000008493"/>
    </source>
</evidence>
<evidence type="ECO:0000256" key="1">
    <source>
        <dbReference type="SAM" id="MobiDB-lite"/>
    </source>
</evidence>
<keyword evidence="3" id="KW-1185">Reference proteome</keyword>
<organism evidence="2 3">
    <name type="scientific">Agaricus bisporus var. burnettii (strain JB137-S8 / ATCC MYA-4627 / FGSC 10392)</name>
    <name type="common">White button mushroom</name>
    <dbReference type="NCBI Taxonomy" id="597362"/>
    <lineage>
        <taxon>Eukaryota</taxon>
        <taxon>Fungi</taxon>
        <taxon>Dikarya</taxon>
        <taxon>Basidiomycota</taxon>
        <taxon>Agaricomycotina</taxon>
        <taxon>Agaricomycetes</taxon>
        <taxon>Agaricomycetidae</taxon>
        <taxon>Agaricales</taxon>
        <taxon>Agaricineae</taxon>
        <taxon>Agaricaceae</taxon>
        <taxon>Agaricus</taxon>
    </lineage>
</organism>
<dbReference type="GeneID" id="18826592"/>
<accession>K5WZA3</accession>
<dbReference type="KEGG" id="abp:AGABI1DRAFT126919"/>